<evidence type="ECO:0000313" key="7">
    <source>
        <dbReference type="EMBL" id="EYC33145.1"/>
    </source>
</evidence>
<dbReference type="PROSITE" id="PS50262">
    <property type="entry name" value="G_PROTEIN_RECEP_F1_2"/>
    <property type="match status" value="1"/>
</dbReference>
<dbReference type="InterPro" id="IPR019424">
    <property type="entry name" value="7TM_GPCR_Srsx"/>
</dbReference>
<evidence type="ECO:0000256" key="3">
    <source>
        <dbReference type="ARBA" id="ARBA00022989"/>
    </source>
</evidence>
<evidence type="ECO:0000256" key="1">
    <source>
        <dbReference type="ARBA" id="ARBA00004370"/>
    </source>
</evidence>
<feature type="domain" description="G-protein coupled receptors family 1 profile" evidence="6">
    <location>
        <begin position="22"/>
        <end position="86"/>
    </location>
</feature>
<reference evidence="8" key="1">
    <citation type="journal article" date="2015" name="Nat. Genet.">
        <title>The genome and transcriptome of the zoonotic hookworm Ancylostoma ceylanicum identify infection-specific gene families.</title>
        <authorList>
            <person name="Schwarz E.M."/>
            <person name="Hu Y."/>
            <person name="Antoshechkin I."/>
            <person name="Miller M.M."/>
            <person name="Sternberg P.W."/>
            <person name="Aroian R.V."/>
        </authorList>
    </citation>
    <scope>NUCLEOTIDE SEQUENCE</scope>
    <source>
        <strain evidence="8">HY135</strain>
    </source>
</reference>
<feature type="transmembrane region" description="Helical" evidence="5">
    <location>
        <begin position="6"/>
        <end position="28"/>
    </location>
</feature>
<dbReference type="Proteomes" id="UP000024635">
    <property type="component" value="Unassembled WGS sequence"/>
</dbReference>
<comment type="caution">
    <text evidence="7">The sequence shown here is derived from an EMBL/GenBank/DDBJ whole genome shotgun (WGS) entry which is preliminary data.</text>
</comment>
<dbReference type="OrthoDB" id="5820127at2759"/>
<keyword evidence="4 5" id="KW-0472">Membrane</keyword>
<feature type="transmembrane region" description="Helical" evidence="5">
    <location>
        <begin position="68"/>
        <end position="85"/>
    </location>
</feature>
<evidence type="ECO:0000256" key="4">
    <source>
        <dbReference type="ARBA" id="ARBA00023136"/>
    </source>
</evidence>
<protein>
    <recommendedName>
        <fullName evidence="6">G-protein coupled receptors family 1 profile domain-containing protein</fullName>
    </recommendedName>
</protein>
<feature type="transmembrane region" description="Helical" evidence="5">
    <location>
        <begin position="40"/>
        <end position="62"/>
    </location>
</feature>
<proteinExistence type="predicted"/>
<keyword evidence="3 5" id="KW-1133">Transmembrane helix</keyword>
<comment type="subcellular location">
    <subcellularLocation>
        <location evidence="1">Membrane</location>
    </subcellularLocation>
</comment>
<dbReference type="GO" id="GO:0016020">
    <property type="term" value="C:membrane"/>
    <property type="evidence" value="ECO:0007669"/>
    <property type="project" value="UniProtKB-SubCell"/>
</dbReference>
<sequence length="86" mass="9452">MQLIGLGFKVFYIVVPFCGITGNVLLLTATGKYKQLRSTCNILIAAVALGDVFHQISFVAAIILHELLVLYSDILLCFVIFTFLSV</sequence>
<dbReference type="EMBL" id="JARK01001338">
    <property type="protein sequence ID" value="EYC33145.1"/>
    <property type="molecule type" value="Genomic_DNA"/>
</dbReference>
<evidence type="ECO:0000259" key="6">
    <source>
        <dbReference type="PROSITE" id="PS50262"/>
    </source>
</evidence>
<evidence type="ECO:0000313" key="8">
    <source>
        <dbReference type="Proteomes" id="UP000024635"/>
    </source>
</evidence>
<keyword evidence="2 5" id="KW-0812">Transmembrane</keyword>
<name>A0A016W0H6_9BILA</name>
<organism evidence="7 8">
    <name type="scientific">Ancylostoma ceylanicum</name>
    <dbReference type="NCBI Taxonomy" id="53326"/>
    <lineage>
        <taxon>Eukaryota</taxon>
        <taxon>Metazoa</taxon>
        <taxon>Ecdysozoa</taxon>
        <taxon>Nematoda</taxon>
        <taxon>Chromadorea</taxon>
        <taxon>Rhabditida</taxon>
        <taxon>Rhabditina</taxon>
        <taxon>Rhabditomorpha</taxon>
        <taxon>Strongyloidea</taxon>
        <taxon>Ancylostomatidae</taxon>
        <taxon>Ancylostomatinae</taxon>
        <taxon>Ancylostoma</taxon>
    </lineage>
</organism>
<evidence type="ECO:0000256" key="5">
    <source>
        <dbReference type="SAM" id="Phobius"/>
    </source>
</evidence>
<keyword evidence="8" id="KW-1185">Reference proteome</keyword>
<dbReference type="SUPFAM" id="SSF81321">
    <property type="entry name" value="Family A G protein-coupled receptor-like"/>
    <property type="match status" value="1"/>
</dbReference>
<dbReference type="Pfam" id="PF10320">
    <property type="entry name" value="7TM_GPCR_Srsx"/>
    <property type="match status" value="1"/>
</dbReference>
<dbReference type="Gene3D" id="1.20.1070.10">
    <property type="entry name" value="Rhodopsin 7-helix transmembrane proteins"/>
    <property type="match status" value="1"/>
</dbReference>
<dbReference type="InterPro" id="IPR017452">
    <property type="entry name" value="GPCR_Rhodpsn_7TM"/>
</dbReference>
<evidence type="ECO:0000256" key="2">
    <source>
        <dbReference type="ARBA" id="ARBA00022692"/>
    </source>
</evidence>
<accession>A0A016W0H6</accession>
<dbReference type="AlphaFoldDB" id="A0A016W0H6"/>
<gene>
    <name evidence="7" type="primary">Acey_s0002.g624</name>
    <name evidence="7" type="ORF">Y032_0002g624</name>
</gene>